<dbReference type="Gene3D" id="2.60.120.10">
    <property type="entry name" value="Jelly Rolls"/>
    <property type="match status" value="1"/>
</dbReference>
<gene>
    <name evidence="2" type="ORF">E1283_02620</name>
</gene>
<organism evidence="2 3">
    <name type="scientific">Streptomyces hainanensis</name>
    <dbReference type="NCBI Taxonomy" id="402648"/>
    <lineage>
        <taxon>Bacteria</taxon>
        <taxon>Bacillati</taxon>
        <taxon>Actinomycetota</taxon>
        <taxon>Actinomycetes</taxon>
        <taxon>Kitasatosporales</taxon>
        <taxon>Streptomycetaceae</taxon>
        <taxon>Streptomyces</taxon>
    </lineage>
</organism>
<dbReference type="PANTHER" id="PTHR36440">
    <property type="entry name" value="PUTATIVE (AFU_ORTHOLOGUE AFUA_8G07350)-RELATED"/>
    <property type="match status" value="1"/>
</dbReference>
<protein>
    <submittedName>
        <fullName evidence="2">Cupin domain-containing protein</fullName>
    </submittedName>
</protein>
<evidence type="ECO:0000313" key="3">
    <source>
        <dbReference type="Proteomes" id="UP000295345"/>
    </source>
</evidence>
<evidence type="ECO:0000259" key="1">
    <source>
        <dbReference type="Pfam" id="PF07883"/>
    </source>
</evidence>
<dbReference type="Pfam" id="PF07883">
    <property type="entry name" value="Cupin_2"/>
    <property type="match status" value="1"/>
</dbReference>
<keyword evidence="3" id="KW-1185">Reference proteome</keyword>
<dbReference type="InterPro" id="IPR013096">
    <property type="entry name" value="Cupin_2"/>
</dbReference>
<sequence length="164" mass="17117">MTTTTPAAVLVRSAEAEQLADGPTSLITLLADSADTGGAMTANRSLLKAGSPGAPAHFHTRASEVLFVLDGALRALAGDEVHDLGPGDFLLLPPGLPHAFAPVPGREADVLALFTPGLPRFDYYRLLARVAAGTASVDEIRASSERYDNHYVPSEAWAGALADR</sequence>
<dbReference type="AlphaFoldDB" id="A0A4V2Y494"/>
<name>A0A4V2Y494_9ACTN</name>
<dbReference type="InterPro" id="IPR014710">
    <property type="entry name" value="RmlC-like_jellyroll"/>
</dbReference>
<dbReference type="EMBL" id="SMKI01000015">
    <property type="protein sequence ID" value="TDC79525.1"/>
    <property type="molecule type" value="Genomic_DNA"/>
</dbReference>
<dbReference type="InterPro" id="IPR053146">
    <property type="entry name" value="QDO-like"/>
</dbReference>
<evidence type="ECO:0000313" key="2">
    <source>
        <dbReference type="EMBL" id="TDC79525.1"/>
    </source>
</evidence>
<dbReference type="OrthoDB" id="9791637at2"/>
<dbReference type="InterPro" id="IPR011051">
    <property type="entry name" value="RmlC_Cupin_sf"/>
</dbReference>
<proteinExistence type="predicted"/>
<dbReference type="PANTHER" id="PTHR36440:SF1">
    <property type="entry name" value="PUTATIVE (AFU_ORTHOLOGUE AFUA_8G07350)-RELATED"/>
    <property type="match status" value="1"/>
</dbReference>
<dbReference type="SUPFAM" id="SSF51182">
    <property type="entry name" value="RmlC-like cupins"/>
    <property type="match status" value="1"/>
</dbReference>
<comment type="caution">
    <text evidence="2">The sequence shown here is derived from an EMBL/GenBank/DDBJ whole genome shotgun (WGS) entry which is preliminary data.</text>
</comment>
<dbReference type="Proteomes" id="UP000295345">
    <property type="component" value="Unassembled WGS sequence"/>
</dbReference>
<accession>A0A4V2Y494</accession>
<dbReference type="RefSeq" id="WP_132816119.1">
    <property type="nucleotide sequence ID" value="NZ_SMKI01000015.1"/>
</dbReference>
<reference evidence="2 3" key="1">
    <citation type="submission" date="2019-03" db="EMBL/GenBank/DDBJ databases">
        <title>Draft genome sequences of novel Actinobacteria.</title>
        <authorList>
            <person name="Sahin N."/>
            <person name="Ay H."/>
            <person name="Saygin H."/>
        </authorList>
    </citation>
    <scope>NUCLEOTIDE SEQUENCE [LARGE SCALE GENOMIC DNA]</scope>
    <source>
        <strain evidence="2 3">DSM 41900</strain>
    </source>
</reference>
<feature type="domain" description="Cupin type-2" evidence="1">
    <location>
        <begin position="47"/>
        <end position="101"/>
    </location>
</feature>